<dbReference type="GO" id="GO:0003676">
    <property type="term" value="F:nucleic acid binding"/>
    <property type="evidence" value="ECO:0007669"/>
    <property type="project" value="InterPro"/>
</dbReference>
<dbReference type="SUPFAM" id="SSF55681">
    <property type="entry name" value="Class II aaRS and biotin synthetases"/>
    <property type="match status" value="1"/>
</dbReference>
<comment type="function">
    <text evidence="7">Aspartyl-tRNA synthetase with relaxed tRNA specificity since it is able to aspartylate not only its cognate tRNA(Asp) but also tRNA(Asn). Reaction proceeds in two steps: L-aspartate is first activated by ATP to form Asp-AMP and then transferred to the acceptor end of tRNA(Asp/Asn).</text>
</comment>
<proteinExistence type="inferred from homology"/>
<dbReference type="InterPro" id="IPR004115">
    <property type="entry name" value="GAD-like_sf"/>
</dbReference>
<evidence type="ECO:0000313" key="10">
    <source>
        <dbReference type="Proteomes" id="UP000237819"/>
    </source>
</evidence>
<keyword evidence="3 7" id="KW-0547">Nucleotide-binding</keyword>
<dbReference type="InterPro" id="IPR004524">
    <property type="entry name" value="Asp-tRNA-ligase_1"/>
</dbReference>
<dbReference type="CDD" id="cd04317">
    <property type="entry name" value="EcAspRS_like_N"/>
    <property type="match status" value="1"/>
</dbReference>
<evidence type="ECO:0000259" key="8">
    <source>
        <dbReference type="PROSITE" id="PS50862"/>
    </source>
</evidence>
<feature type="site" description="Important for tRNA non-discrimination" evidence="7">
    <location>
        <position position="31"/>
    </location>
</feature>
<evidence type="ECO:0000256" key="1">
    <source>
        <dbReference type="ARBA" id="ARBA00006303"/>
    </source>
</evidence>
<dbReference type="GO" id="GO:0050560">
    <property type="term" value="F:aspartate-tRNA(Asn) ligase activity"/>
    <property type="evidence" value="ECO:0007669"/>
    <property type="project" value="UniProtKB-EC"/>
</dbReference>
<feature type="binding site" evidence="7">
    <location>
        <position position="451"/>
    </location>
    <ligand>
        <name>L-aspartate</name>
        <dbReference type="ChEBI" id="CHEBI:29991"/>
    </ligand>
</feature>
<dbReference type="OrthoDB" id="9802326at2"/>
<dbReference type="Pfam" id="PF02938">
    <property type="entry name" value="GAD"/>
    <property type="match status" value="1"/>
</dbReference>
<keyword evidence="7" id="KW-0963">Cytoplasm</keyword>
<evidence type="ECO:0000256" key="4">
    <source>
        <dbReference type="ARBA" id="ARBA00022840"/>
    </source>
</evidence>
<dbReference type="GO" id="GO:0006422">
    <property type="term" value="P:aspartyl-tRNA aminoacylation"/>
    <property type="evidence" value="ECO:0007669"/>
    <property type="project" value="UniProtKB-UniRule"/>
</dbReference>
<comment type="catalytic activity">
    <reaction evidence="7">
        <text>tRNA(Asx) + L-aspartate + ATP = L-aspartyl-tRNA(Asx) + AMP + diphosphate</text>
        <dbReference type="Rhea" id="RHEA:18349"/>
        <dbReference type="Rhea" id="RHEA-COMP:9710"/>
        <dbReference type="Rhea" id="RHEA-COMP:9711"/>
        <dbReference type="ChEBI" id="CHEBI:29991"/>
        <dbReference type="ChEBI" id="CHEBI:30616"/>
        <dbReference type="ChEBI" id="CHEBI:33019"/>
        <dbReference type="ChEBI" id="CHEBI:78442"/>
        <dbReference type="ChEBI" id="CHEBI:78516"/>
        <dbReference type="ChEBI" id="CHEBI:456215"/>
        <dbReference type="EC" id="6.1.1.23"/>
    </reaction>
</comment>
<dbReference type="GO" id="GO:0005524">
    <property type="term" value="F:ATP binding"/>
    <property type="evidence" value="ECO:0007669"/>
    <property type="project" value="UniProtKB-UniRule"/>
</dbReference>
<comment type="subcellular location">
    <subcellularLocation>
        <location evidence="7">Cytoplasm</location>
    </subcellularLocation>
</comment>
<dbReference type="InterPro" id="IPR004365">
    <property type="entry name" value="NA-bd_OB_tRNA"/>
</dbReference>
<dbReference type="Gene3D" id="2.40.50.140">
    <property type="entry name" value="Nucleic acid-binding proteins"/>
    <property type="match status" value="1"/>
</dbReference>
<feature type="binding site" evidence="7">
    <location>
        <position position="492"/>
    </location>
    <ligand>
        <name>L-aspartate</name>
        <dbReference type="ChEBI" id="CHEBI:29991"/>
    </ligand>
</feature>
<dbReference type="InterPro" id="IPR045864">
    <property type="entry name" value="aa-tRNA-synth_II/BPL/LPL"/>
</dbReference>
<dbReference type="InterPro" id="IPR047090">
    <property type="entry name" value="AspRS_core"/>
</dbReference>
<dbReference type="InterPro" id="IPR006195">
    <property type="entry name" value="aa-tRNA-synth_II"/>
</dbReference>
<dbReference type="NCBIfam" id="NF001750">
    <property type="entry name" value="PRK00476.1"/>
    <property type="match status" value="1"/>
</dbReference>
<dbReference type="EC" id="6.1.1.23" evidence="7"/>
<feature type="site" description="Important for tRNA non-discrimination" evidence="7">
    <location>
        <position position="83"/>
    </location>
</feature>
<comment type="subunit">
    <text evidence="7">Homodimer.</text>
</comment>
<dbReference type="InterPro" id="IPR004364">
    <property type="entry name" value="Aa-tRNA-synt_II"/>
</dbReference>
<reference evidence="9 10" key="1">
    <citation type="submission" date="2018-02" db="EMBL/GenBank/DDBJ databases">
        <title>Comparative genomes isolates from brazilian mangrove.</title>
        <authorList>
            <person name="Araujo J.E."/>
            <person name="Taketani R.G."/>
            <person name="Silva M.C.P."/>
            <person name="Loureco M.V."/>
            <person name="Andreote F.D."/>
        </authorList>
    </citation>
    <scope>NUCLEOTIDE SEQUENCE [LARGE SCALE GENOMIC DNA]</scope>
    <source>
        <strain evidence="9 10">Nap-Phe MGV</strain>
    </source>
</reference>
<feature type="binding site" evidence="7">
    <location>
        <position position="221"/>
    </location>
    <ligand>
        <name>L-aspartate</name>
        <dbReference type="ChEBI" id="CHEBI:29991"/>
    </ligand>
</feature>
<feature type="binding site" evidence="7">
    <location>
        <begin position="221"/>
        <end position="223"/>
    </location>
    <ligand>
        <name>ATP</name>
        <dbReference type="ChEBI" id="CHEBI:30616"/>
    </ligand>
</feature>
<gene>
    <name evidence="7" type="primary">aspS</name>
    <name evidence="9" type="ORF">C5Y93_12545</name>
</gene>
<keyword evidence="5 7" id="KW-0648">Protein biosynthesis</keyword>
<dbReference type="InterPro" id="IPR029351">
    <property type="entry name" value="GAD_dom"/>
</dbReference>
<dbReference type="CDD" id="cd00777">
    <property type="entry name" value="AspRS_core"/>
    <property type="match status" value="1"/>
</dbReference>
<organism evidence="9 10">
    <name type="scientific">Blastopirellula marina</name>
    <dbReference type="NCBI Taxonomy" id="124"/>
    <lineage>
        <taxon>Bacteria</taxon>
        <taxon>Pseudomonadati</taxon>
        <taxon>Planctomycetota</taxon>
        <taxon>Planctomycetia</taxon>
        <taxon>Pirellulales</taxon>
        <taxon>Pirellulaceae</taxon>
        <taxon>Blastopirellula</taxon>
    </lineage>
</organism>
<dbReference type="InterPro" id="IPR012340">
    <property type="entry name" value="NA-bd_OB-fold"/>
</dbReference>
<evidence type="ECO:0000313" key="9">
    <source>
        <dbReference type="EMBL" id="PQO45750.1"/>
    </source>
</evidence>
<evidence type="ECO:0000256" key="6">
    <source>
        <dbReference type="ARBA" id="ARBA00023146"/>
    </source>
</evidence>
<dbReference type="RefSeq" id="WP_105335774.1">
    <property type="nucleotide sequence ID" value="NZ_PUHZ01000013.1"/>
</dbReference>
<sequence>MLRTHTCGELRSAQIGLEVTLCGWVDSYRDHGGGLFVDLRDRYGKTQVVFSPESGAAVQEASRGLRCEDVIKVRGTINARPEGTVNPKLITGEIELRCVELEILNKCKTPPFLPTQQDLPGEDLRLKHRYLDLRRPVMQETLLLRSRIIKMMRDYFEEHQFIDVETPILGRSTPEGARDYLVPSRVHHGQFYALPQSPQLYKQILMMAGYDRYVQVARCFRDEDLRADRQPEFTQLDVEMAFVDKDDVIGIIDGLVQKTAKELKGIDVQLPLPQMTFDEAMERYGHDAPDLRFGMELIDATDLAAESDFRVFKSVAEAGNRVRGINAKGAADKYSRRLIDELTEFVSNDFGAKGLAWFKVEADGKLASPIAKNFSEELLAKFKERYDAEPGDFILIVADKFSVTCKALYALRKRLGAELKLYDPSEMHFSWIVEFPMFDHDEEEDRWVAMHHPFTAPRAQDLEHLESDPGKCRAIAYDLVINGSEAGGGTIRIHDNKIQQKVFGLLGMSEEDAKERFGFLLDALQYGAPPHGGIALGIDRWVMLFGGLDNIRDCIAFPKTQRAADLMTDAPGEVDRKQLEELAIKVLRQDELKK</sequence>
<feature type="region of interest" description="Aspartate" evidence="7">
    <location>
        <begin position="199"/>
        <end position="202"/>
    </location>
</feature>
<keyword evidence="6 7" id="KW-0030">Aminoacyl-tRNA synthetase</keyword>
<dbReference type="SUPFAM" id="SSF55261">
    <property type="entry name" value="GAD domain-like"/>
    <property type="match status" value="1"/>
</dbReference>
<dbReference type="PANTHER" id="PTHR22594">
    <property type="entry name" value="ASPARTYL/LYSYL-TRNA SYNTHETASE"/>
    <property type="match status" value="1"/>
</dbReference>
<dbReference type="Pfam" id="PF00152">
    <property type="entry name" value="tRNA-synt_2"/>
    <property type="match status" value="1"/>
</dbReference>
<dbReference type="InterPro" id="IPR047089">
    <property type="entry name" value="Asp-tRNA-ligase_1_N"/>
</dbReference>
<accession>A0A2S8GMU5</accession>
<dbReference type="NCBIfam" id="TIGR00459">
    <property type="entry name" value="aspS_bact"/>
    <property type="match status" value="1"/>
</dbReference>
<feature type="binding site" evidence="7">
    <location>
        <position position="485"/>
    </location>
    <ligand>
        <name>ATP</name>
        <dbReference type="ChEBI" id="CHEBI:30616"/>
    </ligand>
</feature>
<keyword evidence="2 7" id="KW-0436">Ligase</keyword>
<evidence type="ECO:0000256" key="3">
    <source>
        <dbReference type="ARBA" id="ARBA00022741"/>
    </source>
</evidence>
<dbReference type="AlphaFoldDB" id="A0A2S8GMU5"/>
<dbReference type="InterPro" id="IPR002312">
    <property type="entry name" value="Asp/Asn-tRNA-synth_IIb"/>
</dbReference>
<feature type="binding site" evidence="7">
    <location>
        <position position="175"/>
    </location>
    <ligand>
        <name>L-aspartate</name>
        <dbReference type="ChEBI" id="CHEBI:29991"/>
    </ligand>
</feature>
<dbReference type="Gene3D" id="3.30.1360.30">
    <property type="entry name" value="GAD-like domain"/>
    <property type="match status" value="1"/>
</dbReference>
<dbReference type="Pfam" id="PF01336">
    <property type="entry name" value="tRNA_anti-codon"/>
    <property type="match status" value="1"/>
</dbReference>
<protein>
    <recommendedName>
        <fullName evidence="7">Aspartate--tRNA(Asp/Asn) ligase</fullName>
        <ecNumber evidence="7">6.1.1.23</ecNumber>
    </recommendedName>
    <alternativeName>
        <fullName evidence="7">Aspartyl-tRNA synthetase</fullName>
        <shortName evidence="7">AspRS</shortName>
    </alternativeName>
    <alternativeName>
        <fullName evidence="7">Non-discriminating aspartyl-tRNA synthetase</fullName>
        <shortName evidence="7">ND-AspRS</shortName>
    </alternativeName>
</protein>
<feature type="binding site" evidence="7">
    <location>
        <begin position="537"/>
        <end position="540"/>
    </location>
    <ligand>
        <name>ATP</name>
        <dbReference type="ChEBI" id="CHEBI:30616"/>
    </ligand>
</feature>
<name>A0A2S8GMU5_9BACT</name>
<evidence type="ECO:0000256" key="5">
    <source>
        <dbReference type="ARBA" id="ARBA00022917"/>
    </source>
</evidence>
<dbReference type="PRINTS" id="PR01042">
    <property type="entry name" value="TRNASYNTHASP"/>
</dbReference>
<feature type="domain" description="Aminoacyl-transfer RNA synthetases class-II family profile" evidence="8">
    <location>
        <begin position="144"/>
        <end position="558"/>
    </location>
</feature>
<evidence type="ECO:0000256" key="7">
    <source>
        <dbReference type="HAMAP-Rule" id="MF_00044"/>
    </source>
</evidence>
<comment type="similarity">
    <text evidence="1 7">Belongs to the class-II aminoacyl-tRNA synthetase family. Type 1 subfamily.</text>
</comment>
<dbReference type="SUPFAM" id="SSF50249">
    <property type="entry name" value="Nucleic acid-binding proteins"/>
    <property type="match status" value="1"/>
</dbReference>
<dbReference type="PROSITE" id="PS50862">
    <property type="entry name" value="AA_TRNA_LIGASE_II"/>
    <property type="match status" value="1"/>
</dbReference>
<comment type="caution">
    <text evidence="9">The sequence shown here is derived from an EMBL/GenBank/DDBJ whole genome shotgun (WGS) entry which is preliminary data.</text>
</comment>
<dbReference type="EMBL" id="PUHZ01000013">
    <property type="protein sequence ID" value="PQO45750.1"/>
    <property type="molecule type" value="Genomic_DNA"/>
</dbReference>
<dbReference type="PANTHER" id="PTHR22594:SF5">
    <property type="entry name" value="ASPARTATE--TRNA LIGASE, MITOCHONDRIAL"/>
    <property type="match status" value="1"/>
</dbReference>
<dbReference type="Gene3D" id="3.30.930.10">
    <property type="entry name" value="Bira Bifunctional Protein, Domain 2"/>
    <property type="match status" value="1"/>
</dbReference>
<dbReference type="HAMAP" id="MF_00044">
    <property type="entry name" value="Asp_tRNA_synth_type1"/>
    <property type="match status" value="1"/>
</dbReference>
<feature type="binding site" evidence="7">
    <location>
        <position position="230"/>
    </location>
    <ligand>
        <name>ATP</name>
        <dbReference type="ChEBI" id="CHEBI:30616"/>
    </ligand>
</feature>
<dbReference type="GO" id="GO:0005737">
    <property type="term" value="C:cytoplasm"/>
    <property type="evidence" value="ECO:0007669"/>
    <property type="project" value="UniProtKB-SubCell"/>
</dbReference>
<dbReference type="GO" id="GO:0004815">
    <property type="term" value="F:aspartate-tRNA ligase activity"/>
    <property type="evidence" value="ECO:0007669"/>
    <property type="project" value="UniProtKB-UniRule"/>
</dbReference>
<keyword evidence="4 7" id="KW-0067">ATP-binding</keyword>
<evidence type="ECO:0000256" key="2">
    <source>
        <dbReference type="ARBA" id="ARBA00022598"/>
    </source>
</evidence>
<dbReference type="Proteomes" id="UP000237819">
    <property type="component" value="Unassembled WGS sequence"/>
</dbReference>